<evidence type="ECO:0000313" key="5">
    <source>
        <dbReference type="EMBL" id="RQH01447.1"/>
    </source>
</evidence>
<protein>
    <recommendedName>
        <fullName evidence="4">ATP-grasp domain-containing protein</fullName>
    </recommendedName>
</protein>
<dbReference type="GO" id="GO:0018169">
    <property type="term" value="F:ribosomal S6-glutamic acid ligase activity"/>
    <property type="evidence" value="ECO:0007669"/>
    <property type="project" value="TreeGrafter"/>
</dbReference>
<proteinExistence type="predicted"/>
<feature type="region of interest" description="Disordered" evidence="2">
    <location>
        <begin position="621"/>
        <end position="660"/>
    </location>
</feature>
<feature type="transmembrane region" description="Helical" evidence="3">
    <location>
        <begin position="43"/>
        <end position="61"/>
    </location>
</feature>
<evidence type="ECO:0000313" key="6">
    <source>
        <dbReference type="Proteomes" id="UP000281431"/>
    </source>
</evidence>
<organism evidence="5 6">
    <name type="scientific">Natrarchaeobius chitinivorans</name>
    <dbReference type="NCBI Taxonomy" id="1679083"/>
    <lineage>
        <taxon>Archaea</taxon>
        <taxon>Methanobacteriati</taxon>
        <taxon>Methanobacteriota</taxon>
        <taxon>Stenosarchaea group</taxon>
        <taxon>Halobacteria</taxon>
        <taxon>Halobacteriales</taxon>
        <taxon>Natrialbaceae</taxon>
        <taxon>Natrarchaeobius</taxon>
    </lineage>
</organism>
<dbReference type="AlphaFoldDB" id="A0A3N6N1L6"/>
<dbReference type="InterPro" id="IPR013815">
    <property type="entry name" value="ATP_grasp_subdomain_1"/>
</dbReference>
<accession>A0A3N6N1L6</accession>
<dbReference type="Gene3D" id="3.30.1490.20">
    <property type="entry name" value="ATP-grasp fold, A domain"/>
    <property type="match status" value="1"/>
</dbReference>
<dbReference type="GO" id="GO:0046872">
    <property type="term" value="F:metal ion binding"/>
    <property type="evidence" value="ECO:0007669"/>
    <property type="project" value="InterPro"/>
</dbReference>
<dbReference type="PROSITE" id="PS50975">
    <property type="entry name" value="ATP_GRASP"/>
    <property type="match status" value="1"/>
</dbReference>
<gene>
    <name evidence="5" type="ORF">EA472_08390</name>
</gene>
<sequence>MIPIAMWRGCDRPLMSLRNEAVGSLPTRMAVARRSLSSAITKYAPVIGLLGALVLLGIAFRTHLDFSQQPLEPYRMFFELLVAGLVISLLRSKVGLVTYGMFGPIVISFILIESGLLWGLVLFVNVFLIALGTYLVIRPFRLGTAHRICALVMTVAIAITTFHIMSDSGTLPQEVNALQAFFPAIITAWYADRFARELTERGWRAPAVRFSWTMVAIVAAYAVVANGTIVTWFMQTPESWAFVFAANVYLGAQSSTRLKEYLRFSNVYGQSRLSVLRASVRARLHNASARLRGLFGAETSRVEATSVMAMNRRNRLIKQYNPQHLYPELDKASMKRAFHGTGVPTPETYALVGSLNDLTTAEEIIHTRDEFVIKPDSGYGGEGIVVVTGRTENGDFETSKGRKTPEQLLAHTRSIVEGQYDPMGLEGVAVIEGLVHPDDHLLSIAGQGVPDVRVIVFKGFPIMAMTRLPTEESNGAANLHMGAVGVGLSIADGKALGGYQSTNKWFDEHPDTGVDLESFYVYNWREILDTAVMAAEVSRLGYTGVDIVIDETEGPMVLEINARPGLGIQNSTFAGLLERTEFIEQLPDSFGLKSPREKIELARVWDRVNWTEDAIELEAQWERTDGDEFDRSGDAGVRDPDGECTRTDSDANGREEVTAR</sequence>
<dbReference type="GO" id="GO:0009432">
    <property type="term" value="P:SOS response"/>
    <property type="evidence" value="ECO:0007669"/>
    <property type="project" value="TreeGrafter"/>
</dbReference>
<evidence type="ECO:0000256" key="1">
    <source>
        <dbReference type="PROSITE-ProRule" id="PRU00409"/>
    </source>
</evidence>
<dbReference type="InterPro" id="IPR039523">
    <property type="entry name" value="RimK-rel_E_lig_ATP-grasp"/>
</dbReference>
<dbReference type="InterPro" id="IPR025840">
    <property type="entry name" value="7TM_transglut"/>
</dbReference>
<evidence type="ECO:0000256" key="2">
    <source>
        <dbReference type="SAM" id="MobiDB-lite"/>
    </source>
</evidence>
<keyword evidence="1" id="KW-0067">ATP-binding</keyword>
<dbReference type="EMBL" id="REFZ01000004">
    <property type="protein sequence ID" value="RQH01447.1"/>
    <property type="molecule type" value="Genomic_DNA"/>
</dbReference>
<keyword evidence="3" id="KW-0472">Membrane</keyword>
<feature type="transmembrane region" description="Helical" evidence="3">
    <location>
        <begin position="148"/>
        <end position="165"/>
    </location>
</feature>
<feature type="transmembrane region" description="Helical" evidence="3">
    <location>
        <begin position="73"/>
        <end position="89"/>
    </location>
</feature>
<dbReference type="GO" id="GO:0005524">
    <property type="term" value="F:ATP binding"/>
    <property type="evidence" value="ECO:0007669"/>
    <property type="project" value="UniProtKB-UniRule"/>
</dbReference>
<name>A0A3N6N1L6_NATCH</name>
<keyword evidence="3" id="KW-0812">Transmembrane</keyword>
<dbReference type="InterPro" id="IPR011761">
    <property type="entry name" value="ATP-grasp"/>
</dbReference>
<feature type="transmembrane region" description="Helical" evidence="3">
    <location>
        <begin position="96"/>
        <end position="112"/>
    </location>
</feature>
<keyword evidence="6" id="KW-1185">Reference proteome</keyword>
<dbReference type="PANTHER" id="PTHR21621">
    <property type="entry name" value="RIBOSOMAL PROTEIN S6 MODIFICATION PROTEIN"/>
    <property type="match status" value="1"/>
</dbReference>
<dbReference type="Gene3D" id="3.30.470.20">
    <property type="entry name" value="ATP-grasp fold, B domain"/>
    <property type="match status" value="1"/>
</dbReference>
<reference evidence="5 6" key="1">
    <citation type="submission" date="2018-10" db="EMBL/GenBank/DDBJ databases">
        <title>Natrarchaeobius chitinivorans gen. nov., sp. nov., and Natrarchaeobius haloalkaliphilus sp. nov., alkaliphilic, chitin-utilizing haloarchaea from hypersaline alkaline lakes.</title>
        <authorList>
            <person name="Sorokin D.Y."/>
            <person name="Elcheninov A.G."/>
            <person name="Kostrikina N.A."/>
            <person name="Bale N.J."/>
            <person name="Sinninghe Damste J.S."/>
            <person name="Khijniak T.V."/>
            <person name="Kublanov I.V."/>
            <person name="Toshchakov S.V."/>
        </authorList>
    </citation>
    <scope>NUCLEOTIDE SEQUENCE [LARGE SCALE GENOMIC DNA]</scope>
    <source>
        <strain evidence="5 6">AArcht7</strain>
    </source>
</reference>
<keyword evidence="1" id="KW-0547">Nucleotide-binding</keyword>
<keyword evidence="3" id="KW-1133">Transmembrane helix</keyword>
<dbReference type="Pfam" id="PF14397">
    <property type="entry name" value="ATPgrasp_ST"/>
    <property type="match status" value="1"/>
</dbReference>
<comment type="caution">
    <text evidence="5">The sequence shown here is derived from an EMBL/GenBank/DDBJ whole genome shotgun (WGS) entry which is preliminary data.</text>
</comment>
<dbReference type="Pfam" id="PF14402">
    <property type="entry name" value="7TM_transglut"/>
    <property type="match status" value="1"/>
</dbReference>
<feature type="transmembrane region" description="Helical" evidence="3">
    <location>
        <begin position="118"/>
        <end position="136"/>
    </location>
</feature>
<feature type="domain" description="ATP-grasp" evidence="4">
    <location>
        <begin position="335"/>
        <end position="591"/>
    </location>
</feature>
<evidence type="ECO:0000259" key="4">
    <source>
        <dbReference type="PROSITE" id="PS50975"/>
    </source>
</evidence>
<dbReference type="GO" id="GO:0005737">
    <property type="term" value="C:cytoplasm"/>
    <property type="evidence" value="ECO:0007669"/>
    <property type="project" value="TreeGrafter"/>
</dbReference>
<dbReference type="Proteomes" id="UP000281431">
    <property type="component" value="Unassembled WGS sequence"/>
</dbReference>
<dbReference type="PANTHER" id="PTHR21621:SF0">
    <property type="entry name" value="BETA-CITRYLGLUTAMATE SYNTHASE B-RELATED"/>
    <property type="match status" value="1"/>
</dbReference>
<feature type="transmembrane region" description="Helical" evidence="3">
    <location>
        <begin position="207"/>
        <end position="234"/>
    </location>
</feature>
<feature type="transmembrane region" description="Helical" evidence="3">
    <location>
        <begin position="177"/>
        <end position="195"/>
    </location>
</feature>
<dbReference type="SUPFAM" id="SSF56059">
    <property type="entry name" value="Glutathione synthetase ATP-binding domain-like"/>
    <property type="match status" value="1"/>
</dbReference>
<evidence type="ECO:0000256" key="3">
    <source>
        <dbReference type="SAM" id="Phobius"/>
    </source>
</evidence>